<sequence>MNRVESRRGRSSAAPPGQDPDGGEGAIPDEKLTSGDLAARYGLKPVGVRAGLVEYVRDLIRWAPFTVALGLAQASSRNRASYLGQIWNFLNPILNSAVYILVFGLLLDTSRGVTNVVGFIVVGVFMYRSFSDVVTGAGKSIRRSKSLIKSLPFPRASMPLSSTVSEAAVLGPEVVVMLVIIWLSGFIPRMATVTWSWHIILVIPGLMLLYAFSLGCGLFVARLVAFVPDIAKLLPFVLRLVMYGSGAIFPVSHYFTDGTIQAILTYQPVAVMLTIIRQVTLSEPSIPFNWTMWLWALGWAIVALAVGLVFFWRAEARYGRE</sequence>
<evidence type="ECO:0000313" key="12">
    <source>
        <dbReference type="EMBL" id="TQL63913.1"/>
    </source>
</evidence>
<dbReference type="PANTHER" id="PTHR30413">
    <property type="entry name" value="INNER MEMBRANE TRANSPORT PERMEASE"/>
    <property type="match status" value="1"/>
</dbReference>
<evidence type="ECO:0000256" key="10">
    <source>
        <dbReference type="SAM" id="MobiDB-lite"/>
    </source>
</evidence>
<feature type="domain" description="ABC transmembrane type-2" evidence="11">
    <location>
        <begin position="83"/>
        <end position="314"/>
    </location>
</feature>
<evidence type="ECO:0000256" key="3">
    <source>
        <dbReference type="ARBA" id="ARBA00022448"/>
    </source>
</evidence>
<comment type="caution">
    <text evidence="12">The sequence shown here is derived from an EMBL/GenBank/DDBJ whole genome shotgun (WGS) entry which is preliminary data.</text>
</comment>
<keyword evidence="8 9" id="KW-0472">Membrane</keyword>
<dbReference type="PROSITE" id="PS51012">
    <property type="entry name" value="ABC_TM2"/>
    <property type="match status" value="1"/>
</dbReference>
<evidence type="ECO:0000256" key="4">
    <source>
        <dbReference type="ARBA" id="ARBA00022475"/>
    </source>
</evidence>
<evidence type="ECO:0000256" key="9">
    <source>
        <dbReference type="RuleBase" id="RU361157"/>
    </source>
</evidence>
<feature type="transmembrane region" description="Helical" evidence="9">
    <location>
        <begin position="158"/>
        <end position="183"/>
    </location>
</feature>
<comment type="subcellular location">
    <subcellularLocation>
        <location evidence="1">Cell inner membrane</location>
        <topology evidence="1">Multi-pass membrane protein</topology>
    </subcellularLocation>
    <subcellularLocation>
        <location evidence="9">Cell membrane</location>
        <topology evidence="9">Multi-pass membrane protein</topology>
    </subcellularLocation>
</comment>
<keyword evidence="3 9" id="KW-0813">Transport</keyword>
<dbReference type="RefSeq" id="WP_170222564.1">
    <property type="nucleotide sequence ID" value="NZ_BAAASV010000002.1"/>
</dbReference>
<comment type="similarity">
    <text evidence="2 9">Belongs to the ABC-2 integral membrane protein family.</text>
</comment>
<keyword evidence="13" id="KW-1185">Reference proteome</keyword>
<comment type="caution">
    <text evidence="9">Lacks conserved residue(s) required for the propagation of feature annotation.</text>
</comment>
<keyword evidence="4 9" id="KW-1003">Cell membrane</keyword>
<protein>
    <recommendedName>
        <fullName evidence="9">Transport permease protein</fullName>
    </recommendedName>
</protein>
<keyword evidence="5" id="KW-0997">Cell inner membrane</keyword>
<feature type="transmembrane region" description="Helical" evidence="9">
    <location>
        <begin position="86"/>
        <end position="107"/>
    </location>
</feature>
<dbReference type="Pfam" id="PF01061">
    <property type="entry name" value="ABC2_membrane"/>
    <property type="match status" value="1"/>
</dbReference>
<dbReference type="GO" id="GO:0015920">
    <property type="term" value="P:lipopolysaccharide transport"/>
    <property type="evidence" value="ECO:0007669"/>
    <property type="project" value="TreeGrafter"/>
</dbReference>
<evidence type="ECO:0000256" key="7">
    <source>
        <dbReference type="ARBA" id="ARBA00022989"/>
    </source>
</evidence>
<name>A0A542ZU79_RARFA</name>
<keyword evidence="6 9" id="KW-0812">Transmembrane</keyword>
<reference evidence="12 13" key="1">
    <citation type="submission" date="2019-06" db="EMBL/GenBank/DDBJ databases">
        <title>Sequencing the genomes of 1000 actinobacteria strains.</title>
        <authorList>
            <person name="Klenk H.-P."/>
        </authorList>
    </citation>
    <scope>NUCLEOTIDE SEQUENCE [LARGE SCALE GENOMIC DNA]</scope>
    <source>
        <strain evidence="12 13">DSM 4813</strain>
    </source>
</reference>
<dbReference type="InterPro" id="IPR013525">
    <property type="entry name" value="ABC2_TM"/>
</dbReference>
<feature type="transmembrane region" description="Helical" evidence="9">
    <location>
        <begin position="292"/>
        <end position="312"/>
    </location>
</feature>
<dbReference type="PANTHER" id="PTHR30413:SF8">
    <property type="entry name" value="TRANSPORT PERMEASE PROTEIN"/>
    <property type="match status" value="1"/>
</dbReference>
<dbReference type="InterPro" id="IPR047817">
    <property type="entry name" value="ABC2_TM_bact-type"/>
</dbReference>
<feature type="region of interest" description="Disordered" evidence="10">
    <location>
        <begin position="1"/>
        <end position="29"/>
    </location>
</feature>
<evidence type="ECO:0000259" key="11">
    <source>
        <dbReference type="PROSITE" id="PS51012"/>
    </source>
</evidence>
<accession>A0A542ZU79</accession>
<dbReference type="AlphaFoldDB" id="A0A542ZU79"/>
<dbReference type="Proteomes" id="UP000315389">
    <property type="component" value="Unassembled WGS sequence"/>
</dbReference>
<feature type="transmembrane region" description="Helical" evidence="9">
    <location>
        <begin position="195"/>
        <end position="221"/>
    </location>
</feature>
<proteinExistence type="inferred from homology"/>
<evidence type="ECO:0000313" key="13">
    <source>
        <dbReference type="Proteomes" id="UP000315389"/>
    </source>
</evidence>
<organism evidence="12 13">
    <name type="scientific">Rarobacter faecitabidus</name>
    <dbReference type="NCBI Taxonomy" id="13243"/>
    <lineage>
        <taxon>Bacteria</taxon>
        <taxon>Bacillati</taxon>
        <taxon>Actinomycetota</taxon>
        <taxon>Actinomycetes</taxon>
        <taxon>Micrococcales</taxon>
        <taxon>Rarobacteraceae</taxon>
        <taxon>Rarobacter</taxon>
    </lineage>
</organism>
<gene>
    <name evidence="12" type="ORF">FB461_0392</name>
</gene>
<dbReference type="GO" id="GO:0005886">
    <property type="term" value="C:plasma membrane"/>
    <property type="evidence" value="ECO:0007669"/>
    <property type="project" value="UniProtKB-SubCell"/>
</dbReference>
<evidence type="ECO:0000256" key="5">
    <source>
        <dbReference type="ARBA" id="ARBA00022519"/>
    </source>
</evidence>
<evidence type="ECO:0000256" key="2">
    <source>
        <dbReference type="ARBA" id="ARBA00007783"/>
    </source>
</evidence>
<evidence type="ECO:0000256" key="6">
    <source>
        <dbReference type="ARBA" id="ARBA00022692"/>
    </source>
</evidence>
<keyword evidence="7 9" id="KW-1133">Transmembrane helix</keyword>
<feature type="transmembrane region" description="Helical" evidence="9">
    <location>
        <begin position="233"/>
        <end position="255"/>
    </location>
</feature>
<evidence type="ECO:0000256" key="8">
    <source>
        <dbReference type="ARBA" id="ARBA00023136"/>
    </source>
</evidence>
<evidence type="ECO:0000256" key="1">
    <source>
        <dbReference type="ARBA" id="ARBA00004429"/>
    </source>
</evidence>
<dbReference type="EMBL" id="VFOS01000001">
    <property type="protein sequence ID" value="TQL63913.1"/>
    <property type="molecule type" value="Genomic_DNA"/>
</dbReference>
<dbReference type="GO" id="GO:0140359">
    <property type="term" value="F:ABC-type transporter activity"/>
    <property type="evidence" value="ECO:0007669"/>
    <property type="project" value="InterPro"/>
</dbReference>